<dbReference type="EMBL" id="GBEZ01018788">
    <property type="protein sequence ID" value="JAC67689.1"/>
    <property type="molecule type" value="Transcribed_RNA"/>
</dbReference>
<protein>
    <submittedName>
        <fullName evidence="4">Lipoxygenase homology domain-containing protein 1 isoform 1</fullName>
    </submittedName>
</protein>
<feature type="domain" description="PLAT" evidence="3">
    <location>
        <begin position="100"/>
        <end position="218"/>
    </location>
</feature>
<evidence type="ECO:0000256" key="1">
    <source>
        <dbReference type="PROSITE-ProRule" id="PRU00152"/>
    </source>
</evidence>
<name>A0A061RAC6_9CHLO</name>
<dbReference type="PANTHER" id="PTHR45901:SF4">
    <property type="entry name" value="PLAT DOMAIN-CONTAINING PROTEIN"/>
    <property type="match status" value="1"/>
</dbReference>
<dbReference type="InterPro" id="IPR036392">
    <property type="entry name" value="PLAT/LH2_dom_sf"/>
</dbReference>
<dbReference type="Gene3D" id="2.60.60.20">
    <property type="entry name" value="PLAT/LH2 domain"/>
    <property type="match status" value="3"/>
</dbReference>
<dbReference type="AlphaFoldDB" id="A0A061RAC6"/>
<feature type="non-terminal residue" evidence="4">
    <location>
        <position position="336"/>
    </location>
</feature>
<sequence>GRHWLKTKPEGLPRGEVATFSIPAKDIGRITKLLLGCREGKGRAPGWHIDRILVTNLGNDITETFEFGCWFEPGRSGVMERQPASRMGKAASQDQRRHSAEYQVTFWTSDKASSAVHGQVLLWLVGTARQWGPEVLSCGEEGLMPGTQDTHLFTADDIGDILSIRVKLCDPSGGSHLGPWLLETVEILRMGDGSSWRFPAKFQQIPLTIHSDKDAILYAQDADSAGSSGSSPLQRPAKLKYSGLSDKNRPPDGGYRLTITTSKRLFAGTDAQVQVELLGVRGSSSWKPLNPGKKELERGRTDIFWQPFSDTPYLGAIQAIRVHSDNSGRFPGWYPK</sequence>
<reference evidence="4" key="1">
    <citation type="submission" date="2014-05" db="EMBL/GenBank/DDBJ databases">
        <title>The transcriptome of the halophilic microalga Tetraselmis sp. GSL018 isolated from the Great Salt Lake, Utah.</title>
        <authorList>
            <person name="Jinkerson R.E."/>
            <person name="D'Adamo S."/>
            <person name="Posewitz M.C."/>
        </authorList>
    </citation>
    <scope>NUCLEOTIDE SEQUENCE</scope>
    <source>
        <strain evidence="4">GSL018</strain>
    </source>
</reference>
<evidence type="ECO:0000256" key="2">
    <source>
        <dbReference type="SAM" id="MobiDB-lite"/>
    </source>
</evidence>
<feature type="domain" description="PLAT" evidence="3">
    <location>
        <begin position="1"/>
        <end position="85"/>
    </location>
</feature>
<dbReference type="SUPFAM" id="SSF49723">
    <property type="entry name" value="Lipase/lipooxygenase domain (PLAT/LH2 domain)"/>
    <property type="match status" value="3"/>
</dbReference>
<comment type="caution">
    <text evidence="1">Lacks conserved residue(s) required for the propagation of feature annotation.</text>
</comment>
<organism evidence="4">
    <name type="scientific">Tetraselmis sp. GSL018</name>
    <dbReference type="NCBI Taxonomy" id="582737"/>
    <lineage>
        <taxon>Eukaryota</taxon>
        <taxon>Viridiplantae</taxon>
        <taxon>Chlorophyta</taxon>
        <taxon>core chlorophytes</taxon>
        <taxon>Chlorodendrophyceae</taxon>
        <taxon>Chlorodendrales</taxon>
        <taxon>Chlorodendraceae</taxon>
        <taxon>Tetraselmis</taxon>
    </lineage>
</organism>
<gene>
    <name evidence="4" type="ORF">TSPGSL018_10505</name>
</gene>
<feature type="non-terminal residue" evidence="4">
    <location>
        <position position="1"/>
    </location>
</feature>
<dbReference type="PANTHER" id="PTHR45901">
    <property type="entry name" value="PROTEIN CBG12474"/>
    <property type="match status" value="1"/>
</dbReference>
<evidence type="ECO:0000259" key="3">
    <source>
        <dbReference type="PROSITE" id="PS50095"/>
    </source>
</evidence>
<feature type="domain" description="PLAT" evidence="3">
    <location>
        <begin position="253"/>
        <end position="336"/>
    </location>
</feature>
<evidence type="ECO:0000313" key="4">
    <source>
        <dbReference type="EMBL" id="JAC67689.1"/>
    </source>
</evidence>
<dbReference type="CDD" id="cd00113">
    <property type="entry name" value="PLAT"/>
    <property type="match status" value="1"/>
</dbReference>
<dbReference type="PROSITE" id="PS50095">
    <property type="entry name" value="PLAT"/>
    <property type="match status" value="3"/>
</dbReference>
<proteinExistence type="predicted"/>
<accession>A0A061RAC6</accession>
<dbReference type="InterPro" id="IPR001024">
    <property type="entry name" value="PLAT/LH2_dom"/>
</dbReference>
<dbReference type="InterPro" id="IPR052970">
    <property type="entry name" value="Inner_ear_hair_cell_LOXHD"/>
</dbReference>
<feature type="region of interest" description="Disordered" evidence="2">
    <location>
        <begin position="223"/>
        <end position="253"/>
    </location>
</feature>
<dbReference type="Pfam" id="PF01477">
    <property type="entry name" value="PLAT"/>
    <property type="match status" value="1"/>
</dbReference>